<feature type="transmembrane region" description="Helical" evidence="7">
    <location>
        <begin position="190"/>
        <end position="213"/>
    </location>
</feature>
<feature type="transmembrane region" description="Helical" evidence="7">
    <location>
        <begin position="399"/>
        <end position="415"/>
    </location>
</feature>
<comment type="caution">
    <text evidence="9">The sequence shown here is derived from an EMBL/GenBank/DDBJ whole genome shotgun (WGS) entry which is preliminary data.</text>
</comment>
<keyword evidence="3 7" id="KW-0812">Transmembrane</keyword>
<dbReference type="InterPro" id="IPR011701">
    <property type="entry name" value="MFS"/>
</dbReference>
<feature type="transmembrane region" description="Helical" evidence="7">
    <location>
        <begin position="435"/>
        <end position="453"/>
    </location>
</feature>
<dbReference type="GeneID" id="70180423"/>
<dbReference type="SUPFAM" id="SSF103473">
    <property type="entry name" value="MFS general substrate transporter"/>
    <property type="match status" value="1"/>
</dbReference>
<dbReference type="OrthoDB" id="3639251at2759"/>
<name>A0A9P8XSF6_9PEZI</name>
<comment type="subcellular location">
    <subcellularLocation>
        <location evidence="1">Membrane</location>
        <topology evidence="1">Multi-pass membrane protein</topology>
    </subcellularLocation>
</comment>
<keyword evidence="4 7" id="KW-1133">Transmembrane helix</keyword>
<evidence type="ECO:0000259" key="8">
    <source>
        <dbReference type="PROSITE" id="PS50850"/>
    </source>
</evidence>
<keyword evidence="5 7" id="KW-0472">Membrane</keyword>
<evidence type="ECO:0000313" key="10">
    <source>
        <dbReference type="Proteomes" id="UP000756346"/>
    </source>
</evidence>
<dbReference type="Proteomes" id="UP000756346">
    <property type="component" value="Unassembled WGS sequence"/>
</dbReference>
<dbReference type="Pfam" id="PF07690">
    <property type="entry name" value="MFS_1"/>
    <property type="match status" value="1"/>
</dbReference>
<evidence type="ECO:0000256" key="1">
    <source>
        <dbReference type="ARBA" id="ARBA00004141"/>
    </source>
</evidence>
<dbReference type="AlphaFoldDB" id="A0A9P8XSF6"/>
<evidence type="ECO:0000256" key="3">
    <source>
        <dbReference type="ARBA" id="ARBA00022692"/>
    </source>
</evidence>
<dbReference type="FunFam" id="1.20.1250.20:FF:000065">
    <property type="entry name" value="Putative MFS pantothenate transporter"/>
    <property type="match status" value="1"/>
</dbReference>
<dbReference type="InterPro" id="IPR020846">
    <property type="entry name" value="MFS_dom"/>
</dbReference>
<dbReference type="GO" id="GO:0022857">
    <property type="term" value="F:transmembrane transporter activity"/>
    <property type="evidence" value="ECO:0007669"/>
    <property type="project" value="InterPro"/>
</dbReference>
<evidence type="ECO:0000256" key="6">
    <source>
        <dbReference type="ARBA" id="ARBA00037968"/>
    </source>
</evidence>
<feature type="transmembrane region" description="Helical" evidence="7">
    <location>
        <begin position="97"/>
        <end position="117"/>
    </location>
</feature>
<organism evidence="9 10">
    <name type="scientific">Microdochium trichocladiopsis</name>
    <dbReference type="NCBI Taxonomy" id="1682393"/>
    <lineage>
        <taxon>Eukaryota</taxon>
        <taxon>Fungi</taxon>
        <taxon>Dikarya</taxon>
        <taxon>Ascomycota</taxon>
        <taxon>Pezizomycotina</taxon>
        <taxon>Sordariomycetes</taxon>
        <taxon>Xylariomycetidae</taxon>
        <taxon>Xylariales</taxon>
        <taxon>Microdochiaceae</taxon>
        <taxon>Microdochium</taxon>
    </lineage>
</organism>
<feature type="domain" description="Major facilitator superfamily (MFS) profile" evidence="8">
    <location>
        <begin position="31"/>
        <end position="455"/>
    </location>
</feature>
<feature type="transmembrane region" description="Helical" evidence="7">
    <location>
        <begin position="262"/>
        <end position="281"/>
    </location>
</feature>
<feature type="transmembrane region" description="Helical" evidence="7">
    <location>
        <begin position="336"/>
        <end position="354"/>
    </location>
</feature>
<dbReference type="Gene3D" id="1.20.1250.20">
    <property type="entry name" value="MFS general substrate transporter like domains"/>
    <property type="match status" value="2"/>
</dbReference>
<dbReference type="PANTHER" id="PTHR43791:SF64">
    <property type="entry name" value="MAJOR FACILITATOR SUPERFAMILY (MFS) PROFILE DOMAIN-CONTAINING PROTEIN"/>
    <property type="match status" value="1"/>
</dbReference>
<feature type="transmembrane region" description="Helical" evidence="7">
    <location>
        <begin position="159"/>
        <end position="178"/>
    </location>
</feature>
<evidence type="ECO:0000256" key="4">
    <source>
        <dbReference type="ARBA" id="ARBA00022989"/>
    </source>
</evidence>
<dbReference type="InterPro" id="IPR036259">
    <property type="entry name" value="MFS_trans_sf"/>
</dbReference>
<protein>
    <submittedName>
        <fullName evidence="9">Major facilitator superfamily domain-containing protein</fullName>
    </submittedName>
</protein>
<keyword evidence="2" id="KW-0813">Transport</keyword>
<comment type="similarity">
    <text evidence="6">Belongs to the major facilitator superfamily. Allantoate permease family.</text>
</comment>
<evidence type="ECO:0000313" key="9">
    <source>
        <dbReference type="EMBL" id="KAH7014411.1"/>
    </source>
</evidence>
<dbReference type="PROSITE" id="PS50850">
    <property type="entry name" value="MFS"/>
    <property type="match status" value="1"/>
</dbReference>
<gene>
    <name evidence="9" type="ORF">B0I36DRAFT_255457</name>
</gene>
<feature type="transmembrane region" description="Helical" evidence="7">
    <location>
        <begin position="366"/>
        <end position="387"/>
    </location>
</feature>
<accession>A0A9P8XSF6</accession>
<dbReference type="GO" id="GO:0016020">
    <property type="term" value="C:membrane"/>
    <property type="evidence" value="ECO:0007669"/>
    <property type="project" value="UniProtKB-SubCell"/>
</dbReference>
<proteinExistence type="inferred from homology"/>
<evidence type="ECO:0000256" key="2">
    <source>
        <dbReference type="ARBA" id="ARBA00022448"/>
    </source>
</evidence>
<feature type="transmembrane region" description="Helical" evidence="7">
    <location>
        <begin position="307"/>
        <end position="324"/>
    </location>
</feature>
<dbReference type="EMBL" id="JAGTJQ010000013">
    <property type="protein sequence ID" value="KAH7014411.1"/>
    <property type="molecule type" value="Genomic_DNA"/>
</dbReference>
<feature type="transmembrane region" description="Helical" evidence="7">
    <location>
        <begin position="71"/>
        <end position="90"/>
    </location>
</feature>
<sequence length="461" mass="51551">MWPFSRNDATGVPAVRSVTGKSLVQRLDMFLLTFGCISQVIKYLDQTNIQNAYVSGMKEELQLFGLELNYFTTYFNIGYCIMLIPSQIILTHVRPSYWLPGLEITWGVLTGLLAIVTSANQVYAIRVFLGLCESSAWPGMMTLLMHWYTPMELAKRMGFFHSCQALGGLFSGALQASVSTTLRGAYGMSGWRWLFIVNGVMTVVVGAIGLVMLPDYPNDPNPRAVWFTKQHAELSLERLARHGRGKPSPVTWAGVKRTLRSWITVIIPFLYCCTVIGNYGVQYFELFLKSRPNADGSQRWTTAEVNAIPMGGRAIQIAFVWIWAIISDCMQIRWQLIVAQCTLALVPTLMMSIWSALPSQMSDTTAYAGFFLNFIVLGTAPLLFSWLADIIPQDPEVRALVVGVAIAADYAVQAWSNSLMWPATEAPYYRVGWKVSAVLMLLAATMVFVLHVADAKYFRYV</sequence>
<evidence type="ECO:0000256" key="5">
    <source>
        <dbReference type="ARBA" id="ARBA00023136"/>
    </source>
</evidence>
<evidence type="ECO:0000256" key="7">
    <source>
        <dbReference type="SAM" id="Phobius"/>
    </source>
</evidence>
<keyword evidence="10" id="KW-1185">Reference proteome</keyword>
<reference evidence="9" key="1">
    <citation type="journal article" date="2021" name="Nat. Commun.">
        <title>Genetic determinants of endophytism in the Arabidopsis root mycobiome.</title>
        <authorList>
            <person name="Mesny F."/>
            <person name="Miyauchi S."/>
            <person name="Thiergart T."/>
            <person name="Pickel B."/>
            <person name="Atanasova L."/>
            <person name="Karlsson M."/>
            <person name="Huettel B."/>
            <person name="Barry K.W."/>
            <person name="Haridas S."/>
            <person name="Chen C."/>
            <person name="Bauer D."/>
            <person name="Andreopoulos W."/>
            <person name="Pangilinan J."/>
            <person name="LaButti K."/>
            <person name="Riley R."/>
            <person name="Lipzen A."/>
            <person name="Clum A."/>
            <person name="Drula E."/>
            <person name="Henrissat B."/>
            <person name="Kohler A."/>
            <person name="Grigoriev I.V."/>
            <person name="Martin F.M."/>
            <person name="Hacquard S."/>
        </authorList>
    </citation>
    <scope>NUCLEOTIDE SEQUENCE</scope>
    <source>
        <strain evidence="9">MPI-CAGE-CH-0230</strain>
    </source>
</reference>
<feature type="transmembrane region" description="Helical" evidence="7">
    <location>
        <begin position="123"/>
        <end position="147"/>
    </location>
</feature>
<dbReference type="RefSeq" id="XP_046005378.1">
    <property type="nucleotide sequence ID" value="XM_046150877.1"/>
</dbReference>
<dbReference type="PANTHER" id="PTHR43791">
    <property type="entry name" value="PERMEASE-RELATED"/>
    <property type="match status" value="1"/>
</dbReference>